<protein>
    <submittedName>
        <fullName evidence="1">Uncharacterized protein</fullName>
    </submittedName>
</protein>
<gene>
    <name evidence="1" type="ORF">FE784_16325</name>
</gene>
<dbReference type="EMBL" id="VDCQ01000021">
    <property type="protein sequence ID" value="TNJ65163.1"/>
    <property type="molecule type" value="Genomic_DNA"/>
</dbReference>
<sequence>MRAAIKARLADELSAIAGRCYDVHEPSSATVKPYVTVKLAGQLKLSSWLGMKRTYEVALHGETDAAAALDQLADQAVQAIHGVKLSTGTSAPDFTCLYEGLIAPERIDEALQALVHVLQVSVYAVGAVEAGSSSDLWLETLCDWTSTVAGAEWHVYRQHWPQHYSAPAILWRLEQAATTERSAATAEHTKTLVGHILGRTDEERYTMTGTLVERLGSTTKLSVDPVANRYILPGGVTGAYDADGFATGQLNVVFRQSVQKTPPGGPLIGQVHYEGGFG</sequence>
<dbReference type="Proteomes" id="UP000307943">
    <property type="component" value="Unassembled WGS sequence"/>
</dbReference>
<accession>A0A5C4T7T3</accession>
<organism evidence="1 2">
    <name type="scientific">Paenibacillus hemerocallicola</name>
    <dbReference type="NCBI Taxonomy" id="1172614"/>
    <lineage>
        <taxon>Bacteria</taxon>
        <taxon>Bacillati</taxon>
        <taxon>Bacillota</taxon>
        <taxon>Bacilli</taxon>
        <taxon>Bacillales</taxon>
        <taxon>Paenibacillaceae</taxon>
        <taxon>Paenibacillus</taxon>
    </lineage>
</organism>
<dbReference type="AlphaFoldDB" id="A0A5C4T7T3"/>
<name>A0A5C4T7T3_9BACL</name>
<evidence type="ECO:0000313" key="2">
    <source>
        <dbReference type="Proteomes" id="UP000307943"/>
    </source>
</evidence>
<dbReference type="OrthoDB" id="1679953at2"/>
<keyword evidence="2" id="KW-1185">Reference proteome</keyword>
<reference evidence="1 2" key="1">
    <citation type="submission" date="2019-05" db="EMBL/GenBank/DDBJ databases">
        <title>We sequenced the genome of Paenibacillus hemerocallicola KCTC 33185 for further insight into its adaptation and study the phylogeny of Paenibacillus.</title>
        <authorList>
            <person name="Narsing Rao M.P."/>
        </authorList>
    </citation>
    <scope>NUCLEOTIDE SEQUENCE [LARGE SCALE GENOMIC DNA]</scope>
    <source>
        <strain evidence="1 2">KCTC 33185</strain>
    </source>
</reference>
<comment type="caution">
    <text evidence="1">The sequence shown here is derived from an EMBL/GenBank/DDBJ whole genome shotgun (WGS) entry which is preliminary data.</text>
</comment>
<proteinExistence type="predicted"/>
<evidence type="ECO:0000313" key="1">
    <source>
        <dbReference type="EMBL" id="TNJ65163.1"/>
    </source>
</evidence>
<dbReference type="RefSeq" id="WP_139603287.1">
    <property type="nucleotide sequence ID" value="NZ_VDCQ01000021.1"/>
</dbReference>